<dbReference type="InterPro" id="IPR045372">
    <property type="entry name" value="YidB"/>
</dbReference>
<dbReference type="Pfam" id="PF20159">
    <property type="entry name" value="YidB"/>
    <property type="match status" value="1"/>
</dbReference>
<dbReference type="Gene3D" id="1.10.10.690">
    <property type="entry name" value="YidB-like"/>
    <property type="match status" value="1"/>
</dbReference>
<dbReference type="EMBL" id="CP062803">
    <property type="protein sequence ID" value="QOT75941.1"/>
    <property type="molecule type" value="Genomic_DNA"/>
</dbReference>
<dbReference type="RefSeq" id="WP_193692087.1">
    <property type="nucleotide sequence ID" value="NZ_CP062803.1"/>
</dbReference>
<proteinExistence type="predicted"/>
<dbReference type="AlphaFoldDB" id="A0A7M2GT26"/>
<accession>A0A7M2GT26</accession>
<protein>
    <submittedName>
        <fullName evidence="1">DUF937 domain-containing protein</fullName>
    </submittedName>
</protein>
<dbReference type="Proteomes" id="UP000397656">
    <property type="component" value="Chromosome 1"/>
</dbReference>
<reference evidence="1 2" key="1">
    <citation type="submission" date="2020-10" db="EMBL/GenBank/DDBJ databases">
        <title>Complete genome sequence of Cupriavidus basilensis CCUG 49340T.</title>
        <authorList>
            <person name="Salva-Serra F."/>
            <person name="Donoso R.A."/>
            <person name="Cho K.H."/>
            <person name="Yoo J.A."/>
            <person name="Lee K."/>
            <person name="Yoon S.-H."/>
            <person name="Perez-Pantoja D."/>
            <person name="Moore E.R.B."/>
        </authorList>
    </citation>
    <scope>NUCLEOTIDE SEQUENCE [LARGE SCALE GENOMIC DNA]</scope>
    <source>
        <strain evidence="2">CCUG 49340</strain>
    </source>
</reference>
<dbReference type="SUPFAM" id="SSF140804">
    <property type="entry name" value="YidB-like"/>
    <property type="match status" value="1"/>
</dbReference>
<name>A0A7M2GT26_9BURK</name>
<dbReference type="GeneID" id="98402718"/>
<dbReference type="InterPro" id="IPR027405">
    <property type="entry name" value="YidB-like"/>
</dbReference>
<evidence type="ECO:0000313" key="2">
    <source>
        <dbReference type="Proteomes" id="UP000397656"/>
    </source>
</evidence>
<gene>
    <name evidence="1" type="ORF">F7R26_017515</name>
</gene>
<sequence>MGLLDSVLGGVLGQRGSGEAGAGGLNPKMMMALGLLAMLAMRHKGGDSSGGAAQDPASAGAGGLGGLGGLLGGLMGGGAAGGAPGGLDLGGLLGGLLGGQAGGASALGAAAGGIGALQQVLAQAGLGEQVNSWIGTGANQAVSPSALASALGGTGALESLAEKTGLSQDDVAAHLSEGLPELIDKLTPQGQVPPAA</sequence>
<evidence type="ECO:0000313" key="1">
    <source>
        <dbReference type="EMBL" id="QOT75941.1"/>
    </source>
</evidence>
<organism evidence="1 2">
    <name type="scientific">Cupriavidus basilensis</name>
    <dbReference type="NCBI Taxonomy" id="68895"/>
    <lineage>
        <taxon>Bacteria</taxon>
        <taxon>Pseudomonadati</taxon>
        <taxon>Pseudomonadota</taxon>
        <taxon>Betaproteobacteria</taxon>
        <taxon>Burkholderiales</taxon>
        <taxon>Burkholderiaceae</taxon>
        <taxon>Cupriavidus</taxon>
    </lineage>
</organism>